<feature type="region of interest" description="Disordered" evidence="2">
    <location>
        <begin position="345"/>
        <end position="459"/>
    </location>
</feature>
<evidence type="ECO:0000256" key="2">
    <source>
        <dbReference type="SAM" id="MobiDB-lite"/>
    </source>
</evidence>
<accession>A0A455T5G1</accession>
<reference evidence="3" key="1">
    <citation type="submission" date="2018-12" db="EMBL/GenBank/DDBJ databases">
        <title>Novel natural products biosynthetic potential of the class Ktedonobacteria.</title>
        <authorList>
            <person name="Zheng Y."/>
            <person name="Saitou A."/>
            <person name="Wang C.M."/>
            <person name="Toyoda A."/>
            <person name="Minakuchi Y."/>
            <person name="Sekiguchi Y."/>
            <person name="Ueda K."/>
            <person name="Takano H."/>
            <person name="Sakai Y."/>
            <person name="Yokota A."/>
            <person name="Yabe S."/>
        </authorList>
    </citation>
    <scope>NUCLEOTIDE SEQUENCE</scope>
    <source>
        <strain evidence="3">A3-2</strain>
    </source>
</reference>
<feature type="compositionally biased region" description="Low complexity" evidence="2">
    <location>
        <begin position="416"/>
        <end position="430"/>
    </location>
</feature>
<dbReference type="EMBL" id="AP019377">
    <property type="protein sequence ID" value="BBH92714.1"/>
    <property type="molecule type" value="Genomic_DNA"/>
</dbReference>
<name>A0A455T5G1_9CHLR</name>
<gene>
    <name evidence="3" type="ORF">KTA_09130</name>
</gene>
<organism evidence="3">
    <name type="scientific">Thermogemmatispora argillosa</name>
    <dbReference type="NCBI Taxonomy" id="2045280"/>
    <lineage>
        <taxon>Bacteria</taxon>
        <taxon>Bacillati</taxon>
        <taxon>Chloroflexota</taxon>
        <taxon>Ktedonobacteria</taxon>
        <taxon>Thermogemmatisporales</taxon>
        <taxon>Thermogemmatisporaceae</taxon>
        <taxon>Thermogemmatispora</taxon>
    </lineage>
</organism>
<feature type="region of interest" description="Disordered" evidence="2">
    <location>
        <begin position="236"/>
        <end position="257"/>
    </location>
</feature>
<keyword evidence="1" id="KW-0175">Coiled coil</keyword>
<evidence type="ECO:0000256" key="1">
    <source>
        <dbReference type="SAM" id="Coils"/>
    </source>
</evidence>
<feature type="coiled-coil region" evidence="1">
    <location>
        <begin position="28"/>
        <end position="59"/>
    </location>
</feature>
<proteinExistence type="predicted"/>
<dbReference type="AlphaFoldDB" id="A0A455T5G1"/>
<protein>
    <submittedName>
        <fullName evidence="3">Uncharacterized protein</fullName>
    </submittedName>
</protein>
<evidence type="ECO:0000313" key="3">
    <source>
        <dbReference type="EMBL" id="BBH92714.1"/>
    </source>
</evidence>
<sequence length="477" mass="51295">MNNSEQLQRLYSRLSRRDIEEFYAGYQLWLAEQRLAVLQAEIQALRQQIEQNAERLRQLQPPEGVLKLLTALREWGVNDIALLDRLCERGESWLQAMFRRLDTCRRLGLFDGDYTRWCEHALEGAYDWLDSIEEGAALVTESSAPTDVAIPATEGEESPDGGVTEDEFLRRLLQEEATAGHLPALAPAEVVAANGHESLPSPEQTAPAEVVPLPDEVARQMTEAGLTSGNDLAVAEAPESEGQPEALAEATEAQTPEGGEALAIEAELKQQTSVPPLEPALREYAGGELAAIAVAAEAGRGEAPDENEAQAVVASAAQAAESPPVNAYYEFSLSTASPQETASIAEELILPEGETPTESESAREEARLSGSADASVAGANRESEQPVDARAPEQIGAEMLNDSPALAEQPETATLANQPEANEQQAQPAESNGAADSRGTATVADQAVPSQQAEEEDTATELHFWQRIFGRHGLEFD</sequence>